<evidence type="ECO:0000259" key="2">
    <source>
        <dbReference type="Pfam" id="PF20178"/>
    </source>
</evidence>
<feature type="domain" description="Dermonecrotic toxin N-terminal" evidence="2">
    <location>
        <begin position="254"/>
        <end position="493"/>
    </location>
</feature>
<accession>A0A830ZXV0</accession>
<organism evidence="3 4">
    <name type="scientific">Erwinia amylovora NBRC 12687 = CFBP 1232</name>
    <dbReference type="NCBI Taxonomy" id="1219359"/>
    <lineage>
        <taxon>Bacteria</taxon>
        <taxon>Pseudomonadati</taxon>
        <taxon>Pseudomonadota</taxon>
        <taxon>Gammaproteobacteria</taxon>
        <taxon>Enterobacterales</taxon>
        <taxon>Erwiniaceae</taxon>
        <taxon>Erwinia</taxon>
    </lineage>
</organism>
<dbReference type="Pfam" id="PF20178">
    <property type="entry name" value="ToxA_N"/>
    <property type="match status" value="1"/>
</dbReference>
<evidence type="ECO:0000256" key="1">
    <source>
        <dbReference type="SAM" id="MobiDB-lite"/>
    </source>
</evidence>
<proteinExistence type="predicted"/>
<sequence>MPIPSHHRSFCGSSNQSSHDDFVRQMANNPGRNSSNIIRQDLSKVFLHCLFQATSSQQSDSTTASSGSSLTAVIYPSAHHAVCASQYALLRSRTCSNGTKKIQNNHCPSHLTNERSQAIFQAIDKLTRLQTADPSFSEPDAKIILPGHQPVTTAKRVGDSITALLNKIERIAYQASEFISYYDPLRIQQVQAFSYHTKKQVQEKLNPWITNDGNDTKTADTNQINYNEKFEPDLRKIIDAGQKEMSRFYHRYNEKYPTLKQLASTILKEKIKQRFHLTINPDQVYFMQFEVSIYEGDKLLQYGPPVAKKTLTEYLFTNFGREVQDYLVNVDVASGIYDISQVNFLVHDSSDAIKIKPTDFIQLIWDIDFYNYAKVKFTDYFNHKDDHIKNHFLSFINHLDSSQIDSDSARDVLNGVGVLKDNNVSVILFDINQYSAANAFVYRNKDNNRVTLYFPASDFKFISFRGDFEMRAWVANACATEEHRKMLAAHFTIANRQDGLFYYGVDAWLNSINLDNDYCDRIAITSTEVPSAHFFTVLYNNIKAKTFSDLDSQIKSDAEVRRDMWEEMADASNILPNPVSPFLSLAMHIEHAINADTYAEKMQEWSKIKNDIVNLIALVILDKTIKLSDIKGYEFIDAVVKGFDEENIRGLSKMLQESGEPSLPGYHIFDPQSPGWNWLFDDEENAPPSPQNTHLTVNEDQYCDPGSPSWGWLFEEKQDPPLTIRYLTRFLPPKSIPHTSNIELLDHIIGDHIYKDLQENAFDVYYGLENHEVAIPEYIKHARIRSRTALESAKEHVKSAFGNLNNLEFENNIKAYLSTALDTSDPNILTEAVLRLQYQVQRADSYLIECESRGFENIGFVSTRQVVNRSNKFLFRSKIKDMAYLKSLPLGFSSKFDPHRRIFLMLDASQELRASGDNILNRNIDLVDGVFIHEASHLSSDTMDFCYNECFDRVFDPGNPTTILEKFNHKLTNNLLKENKDFEVFMREAYKYLGITTPYNANVANKMVIKDPMLKANMLMNNADSFVTFVKYLSALNNNIRHTRSVNKKYDIDIDIDIDIDTFIMLILTSSRDHFLSALNLTSR</sequence>
<reference evidence="3 4" key="1">
    <citation type="submission" date="2012-11" db="EMBL/GenBank/DDBJ databases">
        <authorList>
            <person name="Linke B."/>
        </authorList>
    </citation>
    <scope>NUCLEOTIDE SEQUENCE [LARGE SCALE GENOMIC DNA]</scope>
    <source>
        <strain evidence="4">CFBP 1232</strain>
    </source>
</reference>
<gene>
    <name evidence="3" type="ORF">BN437_2953</name>
</gene>
<name>A0A830ZXV0_ERWAM</name>
<dbReference type="AlphaFoldDB" id="A0A830ZXV0"/>
<comment type="caution">
    <text evidence="3">The sequence shown here is derived from an EMBL/GenBank/DDBJ whole genome shotgun (WGS) entry which is preliminary data.</text>
</comment>
<dbReference type="Proteomes" id="UP000013111">
    <property type="component" value="Unassembled WGS sequence"/>
</dbReference>
<evidence type="ECO:0000313" key="3">
    <source>
        <dbReference type="EMBL" id="CCO94863.1"/>
    </source>
</evidence>
<reference evidence="3 4" key="2">
    <citation type="submission" date="2013-04" db="EMBL/GenBank/DDBJ databases">
        <title>Comparative genomics of 12 strains of Erwinia amylovora identifies a pan-genome with a large conserved core and provides insights into host specificity.</title>
        <authorList>
            <person name="Mann R.A."/>
            <person name="Smits T.H.M."/>
            <person name="Buehlmann A."/>
            <person name="Blom J."/>
            <person name="Goesmann A."/>
            <person name="Frey J.E."/>
            <person name="Plummer K.M."/>
            <person name="Beer S.V."/>
            <person name="Luck J."/>
            <person name="Duffy B."/>
            <person name="Rodoni B."/>
        </authorList>
    </citation>
    <scope>NUCLEOTIDE SEQUENCE [LARGE SCALE GENOMIC DNA]</scope>
    <source>
        <strain evidence="4">CFBP 1232</strain>
    </source>
</reference>
<dbReference type="RefSeq" id="WP_004164762.1">
    <property type="nucleotide sequence ID" value="NZ_BAYW01000010.1"/>
</dbReference>
<feature type="compositionally biased region" description="Polar residues" evidence="1">
    <location>
        <begin position="26"/>
        <end position="35"/>
    </location>
</feature>
<dbReference type="InterPro" id="IPR046673">
    <property type="entry name" value="ToxA_N"/>
</dbReference>
<feature type="region of interest" description="Disordered" evidence="1">
    <location>
        <begin position="1"/>
        <end position="35"/>
    </location>
</feature>
<protein>
    <submittedName>
        <fullName evidence="3">Dermonecrotic toxin (DNT) (PMT) (Mitogenic toxin)</fullName>
    </submittedName>
</protein>
<evidence type="ECO:0000313" key="4">
    <source>
        <dbReference type="Proteomes" id="UP000013111"/>
    </source>
</evidence>
<dbReference type="EMBL" id="CAPB01000035">
    <property type="protein sequence ID" value="CCO94863.1"/>
    <property type="molecule type" value="Genomic_DNA"/>
</dbReference>